<accession>A0A061JW66</accession>
<dbReference type="InterPro" id="IPR029044">
    <property type="entry name" value="Nucleotide-diphossugar_trans"/>
</dbReference>
<gene>
    <name evidence="4" type="ORF">B597_002465</name>
</gene>
<evidence type="ECO:0000259" key="3">
    <source>
        <dbReference type="Pfam" id="PF12804"/>
    </source>
</evidence>
<sequence length="207" mass="22066">MNSEPMVVGLMLAAGRASRFGSDKRRARLADGRTLLEASLANAAAAFDELLLVLRDGDVIDDLCLPPRVQVLHTSLAERGLGASLAAGVEALSEHRADALAVLLGDMPWLGTETCAQLIAEVGAGRIVQPVHDGRPGHPVLFGRAFWPALRTLDGDEGARGLIRRHAEHYRPVPVDDPGILLDVDRPTDLDGRTAAAPPPTHRPARI</sequence>
<evidence type="ECO:0000313" key="5">
    <source>
        <dbReference type="Proteomes" id="UP000026923"/>
    </source>
</evidence>
<evidence type="ECO:0000256" key="2">
    <source>
        <dbReference type="SAM" id="MobiDB-lite"/>
    </source>
</evidence>
<proteinExistence type="predicted"/>
<dbReference type="InterPro" id="IPR025877">
    <property type="entry name" value="MobA-like_NTP_Trfase"/>
</dbReference>
<dbReference type="SUPFAM" id="SSF53448">
    <property type="entry name" value="Nucleotide-diphospho-sugar transferases"/>
    <property type="match status" value="1"/>
</dbReference>
<dbReference type="Gene3D" id="3.90.550.10">
    <property type="entry name" value="Spore Coat Polysaccharide Biosynthesis Protein SpsA, Chain A"/>
    <property type="match status" value="1"/>
</dbReference>
<protein>
    <submittedName>
        <fullName evidence="4">Molybdopterin-guanine dinucleotide biosynthesis protein MobA</fullName>
    </submittedName>
</protein>
<keyword evidence="1" id="KW-0460">Magnesium</keyword>
<evidence type="ECO:0000256" key="1">
    <source>
        <dbReference type="ARBA" id="ARBA00022842"/>
    </source>
</evidence>
<dbReference type="Pfam" id="PF12804">
    <property type="entry name" value="NTP_transf_3"/>
    <property type="match status" value="1"/>
</dbReference>
<feature type="region of interest" description="Disordered" evidence="2">
    <location>
        <begin position="186"/>
        <end position="207"/>
    </location>
</feature>
<dbReference type="HOGENOM" id="CLU_061980_4_1_6"/>
<dbReference type="PANTHER" id="PTHR43777">
    <property type="entry name" value="MOLYBDENUM COFACTOR CYTIDYLYLTRANSFERASE"/>
    <property type="match status" value="1"/>
</dbReference>
<dbReference type="RefSeq" id="WP_024161693.1">
    <property type="nucleotide sequence ID" value="NZ_KK020675.1"/>
</dbReference>
<organism evidence="4 5">
    <name type="scientific">Stutzerimonas stutzeri KOS6</name>
    <dbReference type="NCBI Taxonomy" id="1218352"/>
    <lineage>
        <taxon>Bacteria</taxon>
        <taxon>Pseudomonadati</taxon>
        <taxon>Pseudomonadota</taxon>
        <taxon>Gammaproteobacteria</taxon>
        <taxon>Pseudomonadales</taxon>
        <taxon>Pseudomonadaceae</taxon>
        <taxon>Stutzerimonas</taxon>
    </lineage>
</organism>
<dbReference type="eggNOG" id="COG2068">
    <property type="taxonomic scope" value="Bacteria"/>
</dbReference>
<dbReference type="OrthoDB" id="5298023at2"/>
<dbReference type="CDD" id="cd04182">
    <property type="entry name" value="GT_2_like_f"/>
    <property type="match status" value="1"/>
</dbReference>
<comment type="caution">
    <text evidence="4">The sequence shown here is derived from an EMBL/GenBank/DDBJ whole genome shotgun (WGS) entry which is preliminary data.</text>
</comment>
<feature type="domain" description="MobA-like NTP transferase" evidence="3">
    <location>
        <begin position="9"/>
        <end position="167"/>
    </location>
</feature>
<dbReference type="PANTHER" id="PTHR43777:SF1">
    <property type="entry name" value="MOLYBDENUM COFACTOR CYTIDYLYLTRANSFERASE"/>
    <property type="match status" value="1"/>
</dbReference>
<evidence type="ECO:0000313" key="4">
    <source>
        <dbReference type="EMBL" id="EWC42814.1"/>
    </source>
</evidence>
<reference evidence="4 5" key="1">
    <citation type="journal article" date="2013" name="Genome Announc.">
        <title>Draft Genome of the Nitrogen-Fixing Bacterium Pseudomonas stutzeri Strain KOS6 Isolated from Industrial Hydrocarbon Sludge.</title>
        <authorList>
            <person name="Grigoryeva T.V."/>
            <person name="Laikov A.V."/>
            <person name="Naumova R.P."/>
            <person name="Manolov A.I."/>
            <person name="Larin A.K."/>
            <person name="Karpova I.Y."/>
            <person name="Semashko T.A."/>
            <person name="Alexeev D.G."/>
            <person name="Kostryukova E.S."/>
            <person name="Muller R."/>
            <person name="Govorun V.M."/>
        </authorList>
    </citation>
    <scope>NUCLEOTIDE SEQUENCE [LARGE SCALE GENOMIC DNA]</scope>
    <source>
        <strain evidence="4 5">KOS6</strain>
    </source>
</reference>
<dbReference type="Proteomes" id="UP000026923">
    <property type="component" value="Unassembled WGS sequence"/>
</dbReference>
<dbReference type="AlphaFoldDB" id="A0A061JW66"/>
<name>A0A061JW66_STUST</name>
<dbReference type="GO" id="GO:0016779">
    <property type="term" value="F:nucleotidyltransferase activity"/>
    <property type="evidence" value="ECO:0007669"/>
    <property type="project" value="UniProtKB-ARBA"/>
</dbReference>
<dbReference type="EMBL" id="AMCZ02000002">
    <property type="protein sequence ID" value="EWC42814.1"/>
    <property type="molecule type" value="Genomic_DNA"/>
</dbReference>
<feature type="compositionally biased region" description="Pro residues" evidence="2">
    <location>
        <begin position="197"/>
        <end position="207"/>
    </location>
</feature>